<dbReference type="OrthoDB" id="9429476at2"/>
<comment type="caution">
    <text evidence="2">The sequence shown here is derived from an EMBL/GenBank/DDBJ whole genome shotgun (WGS) entry which is preliminary data.</text>
</comment>
<protein>
    <recommendedName>
        <fullName evidence="4">Peptide N-acetyl-beta-D-glucosaminyl asparaginase amidase A</fullName>
    </recommendedName>
</protein>
<dbReference type="RefSeq" id="WP_110886813.1">
    <property type="nucleotide sequence ID" value="NZ_QJSX01000007.1"/>
</dbReference>
<evidence type="ECO:0000256" key="1">
    <source>
        <dbReference type="SAM" id="SignalP"/>
    </source>
</evidence>
<feature type="signal peptide" evidence="1">
    <location>
        <begin position="1"/>
        <end position="25"/>
    </location>
</feature>
<keyword evidence="1" id="KW-0732">Signal</keyword>
<dbReference type="EMBL" id="QJSX01000007">
    <property type="protein sequence ID" value="PYE53914.1"/>
    <property type="molecule type" value="Genomic_DNA"/>
</dbReference>
<sequence>MQKKSISRALLALALALTVAGVTHSQPVPLVNNTGALARGCRTGTLARIDPQWVSVEASDRPRVAEGTVTLSKVTHEDNPANHTSHDWNFDVVLDPSYQGLHSDANPVEDGQRQMEMEWETRYFPPQFWPVAGDRVWLMGRWIFDCGHPPYRTEIHPPKAVAFTRLEPTLFPGQTMPALTNRTYVYVHGRSGYYRSPVATQNYEFDVPLPPKPFVDTPLRRNELRAEVLSLPFGGPRPILTPQPANNPTRVHVVYPLALGNPDPNLRFGAVLAVGWQEVARRPALPLGDLRQGSGPPRFRQLRVTFDSLKINEDHDPLASGEWNFWVRAGSTWFEVRGLGDVDDGDTIQIRQSTTFIVPENGSWSVQTTGWEDDCDDRFSDSEAEAERNDASLADLQCLLDGNDRIGTLNRTYTSSSNFGLGAHDDTSARNGDSDTQRDFNLRYHVEEVARYPQAGIQPPVNR</sequence>
<dbReference type="Proteomes" id="UP000248326">
    <property type="component" value="Unassembled WGS sequence"/>
</dbReference>
<organism evidence="2 3">
    <name type="scientific">Deinococcus yavapaiensis KR-236</name>
    <dbReference type="NCBI Taxonomy" id="694435"/>
    <lineage>
        <taxon>Bacteria</taxon>
        <taxon>Thermotogati</taxon>
        <taxon>Deinococcota</taxon>
        <taxon>Deinococci</taxon>
        <taxon>Deinococcales</taxon>
        <taxon>Deinococcaceae</taxon>
        <taxon>Deinococcus</taxon>
    </lineage>
</organism>
<accession>A0A318S5E5</accession>
<evidence type="ECO:0000313" key="3">
    <source>
        <dbReference type="Proteomes" id="UP000248326"/>
    </source>
</evidence>
<reference evidence="2 3" key="1">
    <citation type="submission" date="2018-06" db="EMBL/GenBank/DDBJ databases">
        <title>Genomic Encyclopedia of Type Strains, Phase IV (KMG-IV): sequencing the most valuable type-strain genomes for metagenomic binning, comparative biology and taxonomic classification.</title>
        <authorList>
            <person name="Goeker M."/>
        </authorList>
    </citation>
    <scope>NUCLEOTIDE SEQUENCE [LARGE SCALE GENOMIC DNA]</scope>
    <source>
        <strain evidence="2 3">DSM 18048</strain>
    </source>
</reference>
<keyword evidence="3" id="KW-1185">Reference proteome</keyword>
<gene>
    <name evidence="2" type="ORF">DES52_107172</name>
</gene>
<evidence type="ECO:0008006" key="4">
    <source>
        <dbReference type="Google" id="ProtNLM"/>
    </source>
</evidence>
<name>A0A318S5E5_9DEIO</name>
<evidence type="ECO:0000313" key="2">
    <source>
        <dbReference type="EMBL" id="PYE53914.1"/>
    </source>
</evidence>
<feature type="chain" id="PRO_5016464625" description="Peptide N-acetyl-beta-D-glucosaminyl asparaginase amidase A" evidence="1">
    <location>
        <begin position="26"/>
        <end position="463"/>
    </location>
</feature>
<proteinExistence type="predicted"/>
<dbReference type="AlphaFoldDB" id="A0A318S5E5"/>